<dbReference type="Proteomes" id="UP000321764">
    <property type="component" value="Unassembled WGS sequence"/>
</dbReference>
<sequence>MKTILNAAFLIAVVGGLAGCLEELEDLEDIISEINDSEGTSMDSPYKLSEGWKHFSQSEASSVLSTTFEIRPGRLNMDGVISLSNSDADNSSSAIASVRFSPDGFIEARDADEYRADIDFTYVEDQWHEIKIDVDFTTRTYDVSAAIKGTPLTLLVQGADFRAEAEAISSVSYLSLWTSGIGSLELGSLIWDAESLDVVDSENIEPDYRADNGWTHSNQNLIQGDMTTTFLMRAESALMDGFVALTATAADDFNGLLATVRFAPSGQIDVRDGDEYRSDTAFYYSPGVWYQVTFETNVVSRLYSVSVAEYANEINAVDLIVDASYRTGTDETAGISNLALWSSDVGAIEIAQLSWPESDVVATDPEEPTDPITEAPLVYGEKCEVVEIDGNTHLRHYEYEWIVQGVDHNAGAYITGDCWITGPVVVESVTPEPYADSNGSMANPAAGPDTSQGYEGGLALYDASLRLEFPYSAAVNTSIVSSVTDPTFVGTNNRQGWVVSHGILTVIPTVASESHFRPPYSDPDKESYEFTFADLSLSHIPRVDSVGETTPLADTIIEQTVRPWLDHHFEYLGRGLHAIDNMPGYGANVTSTVGTACLASTLDWPDEDRLAITANMVQIGIDNYGMIQVGQYYPANGGHHSGRLLPILYAGKALNHSEMLSVTSRSYPIEHGFAENCQTYGDGQYGIRYCSRGDASTNYVTVNSPTWVAQSLCARMIGVEENWNHQPFFDYVENWTQSSDFGDVYDPYNYFHNDMWLQYNSEY</sequence>
<comment type="caution">
    <text evidence="1">The sequence shown here is derived from an EMBL/GenBank/DDBJ whole genome shotgun (WGS) entry which is preliminary data.</text>
</comment>
<dbReference type="EMBL" id="VKAD01000001">
    <property type="protein sequence ID" value="TXR53858.1"/>
    <property type="molecule type" value="Genomic_DNA"/>
</dbReference>
<dbReference type="PROSITE" id="PS51257">
    <property type="entry name" value="PROKAR_LIPOPROTEIN"/>
    <property type="match status" value="1"/>
</dbReference>
<evidence type="ECO:0000313" key="2">
    <source>
        <dbReference type="Proteomes" id="UP000321764"/>
    </source>
</evidence>
<protein>
    <submittedName>
        <fullName evidence="1">Uncharacterized protein</fullName>
    </submittedName>
</protein>
<accession>A0A5C8Z9F8</accession>
<proteinExistence type="predicted"/>
<name>A0A5C8Z9F8_9GAMM</name>
<organism evidence="1 2">
    <name type="scientific">Reinekea thalattae</name>
    <dbReference type="NCBI Taxonomy" id="2593301"/>
    <lineage>
        <taxon>Bacteria</taxon>
        <taxon>Pseudomonadati</taxon>
        <taxon>Pseudomonadota</taxon>
        <taxon>Gammaproteobacteria</taxon>
        <taxon>Oceanospirillales</taxon>
        <taxon>Saccharospirillaceae</taxon>
        <taxon>Reinekea</taxon>
    </lineage>
</organism>
<dbReference type="OrthoDB" id="1410809at2"/>
<evidence type="ECO:0000313" key="1">
    <source>
        <dbReference type="EMBL" id="TXR53858.1"/>
    </source>
</evidence>
<gene>
    <name evidence="1" type="ORF">FME95_04690</name>
</gene>
<keyword evidence="2" id="KW-1185">Reference proteome</keyword>
<dbReference type="AlphaFoldDB" id="A0A5C8Z9F8"/>
<dbReference type="RefSeq" id="WP_147713257.1">
    <property type="nucleotide sequence ID" value="NZ_VKAD01000001.1"/>
</dbReference>
<reference evidence="1 2" key="1">
    <citation type="submission" date="2019-07" db="EMBL/GenBank/DDBJ databases">
        <title>Reinekea sp. strain SSH23 genome sequencing and assembly.</title>
        <authorList>
            <person name="Kim I."/>
        </authorList>
    </citation>
    <scope>NUCLEOTIDE SEQUENCE [LARGE SCALE GENOMIC DNA]</scope>
    <source>
        <strain evidence="1 2">SSH23</strain>
    </source>
</reference>